<evidence type="ECO:0000313" key="8">
    <source>
        <dbReference type="EMBL" id="MDW0116652.1"/>
    </source>
</evidence>
<evidence type="ECO:0000256" key="5">
    <source>
        <dbReference type="ARBA" id="ARBA00023012"/>
    </source>
</evidence>
<feature type="transmembrane region" description="Helical" evidence="6">
    <location>
        <begin position="36"/>
        <end position="55"/>
    </location>
</feature>
<dbReference type="InterPro" id="IPR056374">
    <property type="entry name" value="DesK/YvfT_N"/>
</dbReference>
<keyword evidence="6" id="KW-0472">Membrane</keyword>
<keyword evidence="3" id="KW-0808">Transferase</keyword>
<dbReference type="AlphaFoldDB" id="A0AAW9A5Y4"/>
<dbReference type="Pfam" id="PF23540">
    <property type="entry name" value="DesK_N"/>
    <property type="match status" value="1"/>
</dbReference>
<dbReference type="InterPro" id="IPR050482">
    <property type="entry name" value="Sensor_HK_TwoCompSys"/>
</dbReference>
<comment type="catalytic activity">
    <reaction evidence="1">
        <text>ATP + protein L-histidine = ADP + protein N-phospho-L-histidine.</text>
        <dbReference type="EC" id="2.7.13.3"/>
    </reaction>
</comment>
<accession>A0AAW9A5Y4</accession>
<keyword evidence="5" id="KW-0902">Two-component regulatory system</keyword>
<keyword evidence="6" id="KW-0812">Transmembrane</keyword>
<keyword evidence="9" id="KW-1185">Reference proteome</keyword>
<evidence type="ECO:0000256" key="4">
    <source>
        <dbReference type="ARBA" id="ARBA00022777"/>
    </source>
</evidence>
<reference evidence="8 9" key="1">
    <citation type="submission" date="2023-06" db="EMBL/GenBank/DDBJ databases">
        <title>Sporosarcina sp. nov., isolated from Korean traditional fermented seafood 'Jeotgal'.</title>
        <authorList>
            <person name="Yang A.I."/>
            <person name="Shin N.-R."/>
        </authorList>
    </citation>
    <scope>NUCLEOTIDE SEQUENCE [LARGE SCALE GENOMIC DNA]</scope>
    <source>
        <strain evidence="8 9">KCTC43456</strain>
    </source>
</reference>
<sequence length="377" mass="42704">MQKWYSIFPRNPWMSIYAWVIFCLLPFFFIFRSWSAVGISVGISLLALFFISYFFSIKSKSGLVYMWVSFEIVINVIMTLLFGYVYLSIFTAFFIGNIRSTVGFFIMYGLHIAFTISAIVVGFFVEIDSFLPQVHFIIITVIGVTLLPFNLYNRSKRERLEDQLEYANDRIAELMLIEERERIARDLHDTLGQKLSMIGLKSDLARRLVFKNPEEAEKELADIRQTASTALKEVRELVADMRATKLTEEVTRIGQILSAAEIELRIEGVPNVSNIPSNVENVLSMCLKEAVTNVVKHSDASVCEVMFKHTADEVAIVVRDNGKGIQGRASSVGAGLKGMRERLEFVNGLLVIEDDGGTKLTIRMPIVITHQVEEELS</sequence>
<dbReference type="CDD" id="cd16917">
    <property type="entry name" value="HATPase_UhpB-NarQ-NarX-like"/>
    <property type="match status" value="1"/>
</dbReference>
<dbReference type="Pfam" id="PF07730">
    <property type="entry name" value="HisKA_3"/>
    <property type="match status" value="1"/>
</dbReference>
<dbReference type="GO" id="GO:0000155">
    <property type="term" value="F:phosphorelay sensor kinase activity"/>
    <property type="evidence" value="ECO:0007669"/>
    <property type="project" value="InterPro"/>
</dbReference>
<dbReference type="SMART" id="SM00387">
    <property type="entry name" value="HATPase_c"/>
    <property type="match status" value="1"/>
</dbReference>
<organism evidence="8 9">
    <name type="scientific">Sporosarcina thermotolerans</name>
    <dbReference type="NCBI Taxonomy" id="633404"/>
    <lineage>
        <taxon>Bacteria</taxon>
        <taxon>Bacillati</taxon>
        <taxon>Bacillota</taxon>
        <taxon>Bacilli</taxon>
        <taxon>Bacillales</taxon>
        <taxon>Caryophanaceae</taxon>
        <taxon>Sporosarcina</taxon>
    </lineage>
</organism>
<gene>
    <name evidence="8" type="ORF">QTL97_06870</name>
</gene>
<dbReference type="Proteomes" id="UP001271648">
    <property type="component" value="Unassembled WGS sequence"/>
</dbReference>
<keyword evidence="4 8" id="KW-0418">Kinase</keyword>
<evidence type="ECO:0000256" key="2">
    <source>
        <dbReference type="ARBA" id="ARBA00012438"/>
    </source>
</evidence>
<feature type="transmembrane region" description="Helical" evidence="6">
    <location>
        <begin position="130"/>
        <end position="152"/>
    </location>
</feature>
<evidence type="ECO:0000256" key="3">
    <source>
        <dbReference type="ARBA" id="ARBA00022679"/>
    </source>
</evidence>
<protein>
    <recommendedName>
        <fullName evidence="2">histidine kinase</fullName>
        <ecNumber evidence="2">2.7.13.3</ecNumber>
    </recommendedName>
</protein>
<dbReference type="SUPFAM" id="SSF55874">
    <property type="entry name" value="ATPase domain of HSP90 chaperone/DNA topoisomerase II/histidine kinase"/>
    <property type="match status" value="1"/>
</dbReference>
<dbReference type="InterPro" id="IPR011712">
    <property type="entry name" value="Sig_transdc_His_kin_sub3_dim/P"/>
</dbReference>
<dbReference type="Gene3D" id="1.20.5.1930">
    <property type="match status" value="1"/>
</dbReference>
<feature type="transmembrane region" description="Helical" evidence="6">
    <location>
        <begin position="67"/>
        <end position="95"/>
    </location>
</feature>
<evidence type="ECO:0000256" key="6">
    <source>
        <dbReference type="SAM" id="Phobius"/>
    </source>
</evidence>
<dbReference type="EMBL" id="JAUBDJ010000003">
    <property type="protein sequence ID" value="MDW0116652.1"/>
    <property type="molecule type" value="Genomic_DNA"/>
</dbReference>
<dbReference type="GO" id="GO:0046983">
    <property type="term" value="F:protein dimerization activity"/>
    <property type="evidence" value="ECO:0007669"/>
    <property type="project" value="InterPro"/>
</dbReference>
<keyword evidence="6" id="KW-1133">Transmembrane helix</keyword>
<evidence type="ECO:0000313" key="9">
    <source>
        <dbReference type="Proteomes" id="UP001271648"/>
    </source>
</evidence>
<dbReference type="Gene3D" id="3.30.565.10">
    <property type="entry name" value="Histidine kinase-like ATPase, C-terminal domain"/>
    <property type="match status" value="1"/>
</dbReference>
<dbReference type="Pfam" id="PF02518">
    <property type="entry name" value="HATPase_c"/>
    <property type="match status" value="1"/>
</dbReference>
<dbReference type="GO" id="GO:0016020">
    <property type="term" value="C:membrane"/>
    <property type="evidence" value="ECO:0007669"/>
    <property type="project" value="InterPro"/>
</dbReference>
<feature type="transmembrane region" description="Helical" evidence="6">
    <location>
        <begin position="102"/>
        <end position="124"/>
    </location>
</feature>
<evidence type="ECO:0000256" key="1">
    <source>
        <dbReference type="ARBA" id="ARBA00000085"/>
    </source>
</evidence>
<proteinExistence type="predicted"/>
<name>A0AAW9A5Y4_9BACL</name>
<feature type="transmembrane region" description="Helical" evidence="6">
    <location>
        <begin position="12"/>
        <end position="31"/>
    </location>
</feature>
<dbReference type="EC" id="2.7.13.3" evidence="2"/>
<evidence type="ECO:0000259" key="7">
    <source>
        <dbReference type="SMART" id="SM00387"/>
    </source>
</evidence>
<dbReference type="InterPro" id="IPR003594">
    <property type="entry name" value="HATPase_dom"/>
</dbReference>
<dbReference type="PANTHER" id="PTHR24421">
    <property type="entry name" value="NITRATE/NITRITE SENSOR PROTEIN NARX-RELATED"/>
    <property type="match status" value="1"/>
</dbReference>
<dbReference type="PANTHER" id="PTHR24421:SF63">
    <property type="entry name" value="SENSOR HISTIDINE KINASE DESK"/>
    <property type="match status" value="1"/>
</dbReference>
<dbReference type="InterPro" id="IPR036890">
    <property type="entry name" value="HATPase_C_sf"/>
</dbReference>
<comment type="caution">
    <text evidence="8">The sequence shown here is derived from an EMBL/GenBank/DDBJ whole genome shotgun (WGS) entry which is preliminary data.</text>
</comment>
<feature type="domain" description="Histidine kinase/HSP90-like ATPase" evidence="7">
    <location>
        <begin position="278"/>
        <end position="368"/>
    </location>
</feature>